<dbReference type="Proteomes" id="UP000199707">
    <property type="component" value="Unassembled WGS sequence"/>
</dbReference>
<reference evidence="2" key="1">
    <citation type="submission" date="2016-10" db="EMBL/GenBank/DDBJ databases">
        <authorList>
            <person name="Varghese N."/>
            <person name="Submissions S."/>
        </authorList>
    </citation>
    <scope>NUCLEOTIDE SEQUENCE [LARGE SCALE GENOMIC DNA]</scope>
    <source>
        <strain evidence="2">UNC267MFSha1.1M11</strain>
    </source>
</reference>
<dbReference type="InterPro" id="IPR006175">
    <property type="entry name" value="YjgF/YER057c/UK114"/>
</dbReference>
<dbReference type="PANTHER" id="PTHR43760">
    <property type="entry name" value="ENDORIBONUCLEASE-RELATED"/>
    <property type="match status" value="1"/>
</dbReference>
<name>A0A1G4WN02_9MYCO</name>
<dbReference type="InterPro" id="IPR035959">
    <property type="entry name" value="RutC-like_sf"/>
</dbReference>
<accession>A0A1G4WN02</accession>
<dbReference type="STRING" id="1502745.SAMN02799620_03888"/>
<dbReference type="CDD" id="cd02199">
    <property type="entry name" value="YjgF_YER057c_UK114_like_1"/>
    <property type="match status" value="1"/>
</dbReference>
<dbReference type="Gene3D" id="3.30.1330.40">
    <property type="entry name" value="RutC-like"/>
    <property type="match status" value="1"/>
</dbReference>
<dbReference type="PANTHER" id="PTHR43760:SF1">
    <property type="entry name" value="ENDORIBONUCLEASE L-PSP_CHORISMATE MUTASE-LIKE DOMAIN-CONTAINING PROTEIN"/>
    <property type="match status" value="1"/>
</dbReference>
<dbReference type="InterPro" id="IPR013813">
    <property type="entry name" value="Endoribo_LPSP/chorism_mut-like"/>
</dbReference>
<gene>
    <name evidence="1" type="ORF">SAMN02799620_03888</name>
</gene>
<evidence type="ECO:0000313" key="2">
    <source>
        <dbReference type="Proteomes" id="UP000199707"/>
    </source>
</evidence>
<evidence type="ECO:0000313" key="1">
    <source>
        <dbReference type="EMBL" id="SCX25549.1"/>
    </source>
</evidence>
<sequence length="158" mass="15833">MVCSAEPPIPARKAWHSVSTERVAPLPQGDYVPAVLHDGVIHTAGMTPRRDGALLYTGIVGDTVSPEDARAAAGHAAGNALAAVRSVLPERAGIRCLKMTVFIACASTFTQLSAVADGASAMLAAELGAGALPARSAVGVASLPSGAPVEVELTAAVV</sequence>
<dbReference type="AlphaFoldDB" id="A0A1G4WN02"/>
<dbReference type="Pfam" id="PF01042">
    <property type="entry name" value="Ribonuc_L-PSP"/>
    <property type="match status" value="1"/>
</dbReference>
<dbReference type="SUPFAM" id="SSF55298">
    <property type="entry name" value="YjgF-like"/>
    <property type="match status" value="1"/>
</dbReference>
<dbReference type="EMBL" id="FMUB01000008">
    <property type="protein sequence ID" value="SCX25549.1"/>
    <property type="molecule type" value="Genomic_DNA"/>
</dbReference>
<proteinExistence type="predicted"/>
<protein>
    <submittedName>
        <fullName evidence="1">Enamine deaminase RidA, house cleaning of reactive enamine intermediates, YjgF/YER057c/UK114 family</fullName>
    </submittedName>
</protein>
<organism evidence="1 2">
    <name type="scientific">Mycolicibacterium fluoranthenivorans</name>
    <dbReference type="NCBI Taxonomy" id="258505"/>
    <lineage>
        <taxon>Bacteria</taxon>
        <taxon>Bacillati</taxon>
        <taxon>Actinomycetota</taxon>
        <taxon>Actinomycetes</taxon>
        <taxon>Mycobacteriales</taxon>
        <taxon>Mycobacteriaceae</taxon>
        <taxon>Mycolicibacterium</taxon>
    </lineage>
</organism>